<feature type="compositionally biased region" description="Basic and acidic residues" evidence="2">
    <location>
        <begin position="355"/>
        <end position="364"/>
    </location>
</feature>
<feature type="compositionally biased region" description="Polar residues" evidence="2">
    <location>
        <begin position="979"/>
        <end position="989"/>
    </location>
</feature>
<feature type="compositionally biased region" description="Polar residues" evidence="2">
    <location>
        <begin position="308"/>
        <end position="322"/>
    </location>
</feature>
<proteinExistence type="inferred from homology"/>
<comment type="similarity">
    <text evidence="1">Belongs to the CFAP97 family.</text>
</comment>
<feature type="compositionally biased region" description="Low complexity" evidence="2">
    <location>
        <begin position="627"/>
        <end position="643"/>
    </location>
</feature>
<protein>
    <submittedName>
        <fullName evidence="3">Uncharacterized protein</fullName>
    </submittedName>
</protein>
<feature type="compositionally biased region" description="Polar residues" evidence="2">
    <location>
        <begin position="612"/>
        <end position="626"/>
    </location>
</feature>
<feature type="compositionally biased region" description="Polar residues" evidence="2">
    <location>
        <begin position="644"/>
        <end position="654"/>
    </location>
</feature>
<keyword evidence="4" id="KW-1185">Reference proteome</keyword>
<dbReference type="Pfam" id="PF13879">
    <property type="entry name" value="Hmw_CFAP97"/>
    <property type="match status" value="1"/>
</dbReference>
<feature type="region of interest" description="Disordered" evidence="2">
    <location>
        <begin position="947"/>
        <end position="989"/>
    </location>
</feature>
<name>D7G4H0_ECTSI</name>
<dbReference type="AlphaFoldDB" id="D7G4H0"/>
<evidence type="ECO:0000256" key="2">
    <source>
        <dbReference type="SAM" id="MobiDB-lite"/>
    </source>
</evidence>
<reference evidence="3 4" key="1">
    <citation type="journal article" date="2010" name="Nature">
        <title>The Ectocarpus genome and the independent evolution of multicellularity in brown algae.</title>
        <authorList>
            <person name="Cock J.M."/>
            <person name="Sterck L."/>
            <person name="Rouze P."/>
            <person name="Scornet D."/>
            <person name="Allen A.E."/>
            <person name="Amoutzias G."/>
            <person name="Anthouard V."/>
            <person name="Artiguenave F."/>
            <person name="Aury J.M."/>
            <person name="Badger J.H."/>
            <person name="Beszteri B."/>
            <person name="Billiau K."/>
            <person name="Bonnet E."/>
            <person name="Bothwell J.H."/>
            <person name="Bowler C."/>
            <person name="Boyen C."/>
            <person name="Brownlee C."/>
            <person name="Carrano C.J."/>
            <person name="Charrier B."/>
            <person name="Cho G.Y."/>
            <person name="Coelho S.M."/>
            <person name="Collen J."/>
            <person name="Corre E."/>
            <person name="Da Silva C."/>
            <person name="Delage L."/>
            <person name="Delaroque N."/>
            <person name="Dittami S.M."/>
            <person name="Doulbeau S."/>
            <person name="Elias M."/>
            <person name="Farnham G."/>
            <person name="Gachon C.M."/>
            <person name="Gschloessl B."/>
            <person name="Heesch S."/>
            <person name="Jabbari K."/>
            <person name="Jubin C."/>
            <person name="Kawai H."/>
            <person name="Kimura K."/>
            <person name="Kloareg B."/>
            <person name="Kupper F.C."/>
            <person name="Lang D."/>
            <person name="Le Bail A."/>
            <person name="Leblanc C."/>
            <person name="Lerouge P."/>
            <person name="Lohr M."/>
            <person name="Lopez P.J."/>
            <person name="Martens C."/>
            <person name="Maumus F."/>
            <person name="Michel G."/>
            <person name="Miranda-Saavedra D."/>
            <person name="Morales J."/>
            <person name="Moreau H."/>
            <person name="Motomura T."/>
            <person name="Nagasato C."/>
            <person name="Napoli C.A."/>
            <person name="Nelson D.R."/>
            <person name="Nyvall-Collen P."/>
            <person name="Peters A.F."/>
            <person name="Pommier C."/>
            <person name="Potin P."/>
            <person name="Poulain J."/>
            <person name="Quesneville H."/>
            <person name="Read B."/>
            <person name="Rensing S.A."/>
            <person name="Ritter A."/>
            <person name="Rousvoal S."/>
            <person name="Samanta M."/>
            <person name="Samson G."/>
            <person name="Schroeder D.C."/>
            <person name="Segurens B."/>
            <person name="Strittmatter M."/>
            <person name="Tonon T."/>
            <person name="Tregear J.W."/>
            <person name="Valentin K."/>
            <person name="von Dassow P."/>
            <person name="Yamagishi T."/>
            <person name="Van de Peer Y."/>
            <person name="Wincker P."/>
        </authorList>
    </citation>
    <scope>NUCLEOTIDE SEQUENCE [LARGE SCALE GENOMIC DNA]</scope>
    <source>
        <strain evidence="4">Ec32 / CCAP1310/4</strain>
    </source>
</reference>
<feature type="compositionally biased region" description="Low complexity" evidence="2">
    <location>
        <begin position="365"/>
        <end position="374"/>
    </location>
</feature>
<sequence>MHLKTRPKKMAILASRDAQVERANRDLLRQMTRIFTTPSALLPVHDSADGGSRGEGLGRCLSINVLCRKRELERIAMENKTWVRYERAKATPEEFSRRGVTHLRKQAASESSMVSSGDIGREEKTSCHCPPPLEDRDNGQDGDHLPISVSVRAATRGAEAEASGGIQEHHEKTAAAAAVTSEGGGIGDGGCDGGDNGRGGSQSDYSEFAGGQGDEEEQYSEFDEEQEERREEKEEQEQDGQYSEFGDGSSTRETVVQPGEAESRSSEVEDVRQEQRLGDGLENEGEKQDTRGGSAGEAKAGLDENDCSRGQTEDPNGSTETRCSPELQLESAPVALENRLDQNDTSVTETASGAKRIEPERIEGPEQQQQEQQQNGLSVTKAQEGEVETKCDGRDGGRGSMRTGEDSELSADNGYRSESFDGDGYTTDSGVSGPVPEAPSTTQKAGMSPASSVEPPNTATASSASTDLRSAATPDGDNSDDSCSSPPPLGTSPLLVEDRSQPGGNPTIPLDPPQPQEDPPSLLECASTDAAANKGLSGGASTAEGVSSSGVNGDGIESPVCGTTVTPAAANEHYEERNEMVGTGGWSMVPDALPPSSYMEQVSLVESPENIMENTSQEASMNDDSATTGPLAQQGGLQQPTTANGLQAQDSSQRVGEDSFESNITLKSMHDSNENSDPATTATVVSGEEEDSRYAAAGINVEESDKANEQSVGEHGNETNEGEPEAVREPAAEAKEPSGNGTTDIDPIDDGVNSPEEAATGFDAAAFGIAVPHAAVKEVQEFVIATDEAIASGAGSGESVSPTSDSADGAVNEASTGRESAANEATVGPVSSGRTNEHDGPDHSVSVGHDEPSTVGREMAVASLDDDTALGPNENKTGEPVEIPEAIGGESEGHQGISTDGADGNSVYDEVFEEMSSSTEQAAEAVSGLDGCATTSTAETGNVVASLVSPGKEDPAGASGGGDAGEPPLAPTDRVGESTRLSQNDSRGG</sequence>
<feature type="compositionally biased region" description="Basic and acidic residues" evidence="2">
    <location>
        <begin position="383"/>
        <end position="397"/>
    </location>
</feature>
<evidence type="ECO:0000313" key="4">
    <source>
        <dbReference type="Proteomes" id="UP000002630"/>
    </source>
</evidence>
<evidence type="ECO:0000313" key="3">
    <source>
        <dbReference type="EMBL" id="CBJ48873.1"/>
    </source>
</evidence>
<feature type="region of interest" description="Disordered" evidence="2">
    <location>
        <begin position="792"/>
        <end position="935"/>
    </location>
</feature>
<feature type="compositionally biased region" description="Acidic residues" evidence="2">
    <location>
        <begin position="213"/>
        <end position="226"/>
    </location>
</feature>
<feature type="compositionally biased region" description="Basic and acidic residues" evidence="2">
    <location>
        <begin position="133"/>
        <end position="144"/>
    </location>
</feature>
<feature type="compositionally biased region" description="Pro residues" evidence="2">
    <location>
        <begin position="509"/>
        <end position="518"/>
    </location>
</feature>
<accession>D7G4H0</accession>
<feature type="compositionally biased region" description="Polar residues" evidence="2">
    <location>
        <begin position="675"/>
        <end position="684"/>
    </location>
</feature>
<feature type="compositionally biased region" description="Basic and acidic residues" evidence="2">
    <location>
        <begin position="835"/>
        <end position="852"/>
    </location>
</feature>
<gene>
    <name evidence="3" type="ORF">Esi_0057_0002</name>
</gene>
<evidence type="ECO:0000256" key="1">
    <source>
        <dbReference type="ARBA" id="ARBA00008315"/>
    </source>
</evidence>
<dbReference type="Proteomes" id="UP000002630">
    <property type="component" value="Unassembled WGS sequence"/>
</dbReference>
<feature type="region of interest" description="Disordered" evidence="2">
    <location>
        <begin position="91"/>
        <end position="759"/>
    </location>
</feature>
<feature type="compositionally biased region" description="Basic and acidic residues" evidence="2">
    <location>
        <begin position="725"/>
        <end position="736"/>
    </location>
</feature>
<dbReference type="InParanoid" id="D7G4H0"/>
<dbReference type="EMBL" id="FN649760">
    <property type="protein sequence ID" value="CBJ48873.1"/>
    <property type="molecule type" value="Genomic_DNA"/>
</dbReference>
<dbReference type="OrthoDB" id="10443763at2759"/>
<feature type="compositionally biased region" description="Basic and acidic residues" evidence="2">
    <location>
        <begin position="261"/>
        <end position="290"/>
    </location>
</feature>
<dbReference type="InterPro" id="IPR029488">
    <property type="entry name" value="Hmw/CFAP97"/>
</dbReference>
<feature type="compositionally biased region" description="Gly residues" evidence="2">
    <location>
        <begin position="182"/>
        <end position="200"/>
    </location>
</feature>
<organism evidence="3 4">
    <name type="scientific">Ectocarpus siliculosus</name>
    <name type="common">Brown alga</name>
    <name type="synonym">Conferva siliculosa</name>
    <dbReference type="NCBI Taxonomy" id="2880"/>
    <lineage>
        <taxon>Eukaryota</taxon>
        <taxon>Sar</taxon>
        <taxon>Stramenopiles</taxon>
        <taxon>Ochrophyta</taxon>
        <taxon>PX clade</taxon>
        <taxon>Phaeophyceae</taxon>
        <taxon>Ectocarpales</taxon>
        <taxon>Ectocarpaceae</taxon>
        <taxon>Ectocarpus</taxon>
    </lineage>
</organism>
<feature type="compositionally biased region" description="Polar residues" evidence="2">
    <location>
        <begin position="439"/>
        <end position="468"/>
    </location>
</feature>